<evidence type="ECO:0000256" key="6">
    <source>
        <dbReference type="SAM" id="MobiDB-lite"/>
    </source>
</evidence>
<dbReference type="InterPro" id="IPR003511">
    <property type="entry name" value="HORMA_dom"/>
</dbReference>
<dbReference type="GO" id="GO:0051598">
    <property type="term" value="P:meiotic recombination checkpoint signaling"/>
    <property type="evidence" value="ECO:0007669"/>
    <property type="project" value="TreeGrafter"/>
</dbReference>
<dbReference type="PANTHER" id="PTHR48225">
    <property type="entry name" value="HORMA DOMAIN-CONTAINING PROTEIN 1"/>
    <property type="match status" value="1"/>
</dbReference>
<gene>
    <name evidence="8" type="ORF">EYC84_007840</name>
</gene>
<dbReference type="Proteomes" id="UP000322873">
    <property type="component" value="Unassembled WGS sequence"/>
</dbReference>
<keyword evidence="9" id="KW-1185">Reference proteome</keyword>
<dbReference type="InterPro" id="IPR051294">
    <property type="entry name" value="HORMA_MeioticProgression"/>
</dbReference>
<dbReference type="Gene3D" id="3.30.40.10">
    <property type="entry name" value="Zinc/RING finger domain, C3HC4 (zinc finger)"/>
    <property type="match status" value="1"/>
</dbReference>
<keyword evidence="3" id="KW-0158">Chromosome</keyword>
<feature type="domain" description="HORMA" evidence="7">
    <location>
        <begin position="49"/>
        <end position="275"/>
    </location>
</feature>
<evidence type="ECO:0000259" key="7">
    <source>
        <dbReference type="Pfam" id="PF02301"/>
    </source>
</evidence>
<evidence type="ECO:0000256" key="2">
    <source>
        <dbReference type="ARBA" id="ARBA00004286"/>
    </source>
</evidence>
<sequence>MPPKVVNRPARTCARAPVKPKRIPKGKAKATTVQGPKMVQDIALSQQQSFELVKIGVSAAVSQFVFCRDFFPSNCYKTRIYDASDPDLTYEMFINGTNIPRNLNRNDVGDERISLNSIVRGTGHPGVEKLLDWLEFGVANAVNARCLAKFQLSVYRQEVVPEQLVEALTINFIYKNTEGNSQVQVSVSASMPDKAGKVINLGHAQNGLKDLIAQVMNASMLFWGKSTGRKLSMQLLHNQNAPPKQEYRGFCAASISQILPEDCGLSMGKMTNNFHGLAIKYYSAPVMDRPLHRGRAFSAMIRSLNPTAPEAVICDNSQSSLRPSQAPHGDGTQQNTMQWLNNIGYGRGSNDIDTQPIMDNNSQRARFGEHTMSSELGEIGDTRIEEELGKEHKVQCQCRNDDDRENLIKCCNCGIYCHSQCYGYSKGNVGANFECYDCLLADSEPSIFYQKIIPLCMRRRLVYYIEQHGFDDMEGLCQYMNTSQQDVQNMVDSLQTDGIIKKCSKSSKKPFRFVNIKKLRIDMFDPSKHIAHTKLFAVPEIDLQGVSLSLNQLTPVAHRPCQHRGGLVQGLQGEGSSTQTPSSWKSLHSETLHRSPRVSGHWTPQQSNKRAGDEILSNASKKQRGALAATSPFSLRSNSSNY</sequence>
<dbReference type="Gene3D" id="3.30.900.10">
    <property type="entry name" value="HORMA domain"/>
    <property type="match status" value="1"/>
</dbReference>
<evidence type="ECO:0000313" key="9">
    <source>
        <dbReference type="Proteomes" id="UP000322873"/>
    </source>
</evidence>
<feature type="compositionally biased region" description="Polar residues" evidence="6">
    <location>
        <begin position="631"/>
        <end position="642"/>
    </location>
</feature>
<dbReference type="Pfam" id="PF02301">
    <property type="entry name" value="HORMA"/>
    <property type="match status" value="1"/>
</dbReference>
<dbReference type="InterPro" id="IPR036570">
    <property type="entry name" value="HORMA_dom_sf"/>
</dbReference>
<dbReference type="GO" id="GO:0005634">
    <property type="term" value="C:nucleus"/>
    <property type="evidence" value="ECO:0007669"/>
    <property type="project" value="UniProtKB-SubCell"/>
</dbReference>
<dbReference type="EMBL" id="VICG01000009">
    <property type="protein sequence ID" value="KAA8568861.1"/>
    <property type="molecule type" value="Genomic_DNA"/>
</dbReference>
<evidence type="ECO:0000256" key="5">
    <source>
        <dbReference type="ARBA" id="ARBA00023254"/>
    </source>
</evidence>
<dbReference type="AlphaFoldDB" id="A0A5M9JHT9"/>
<protein>
    <recommendedName>
        <fullName evidence="7">HORMA domain-containing protein</fullName>
    </recommendedName>
</protein>
<evidence type="ECO:0000313" key="8">
    <source>
        <dbReference type="EMBL" id="KAA8568861.1"/>
    </source>
</evidence>
<keyword evidence="4" id="KW-0539">Nucleus</keyword>
<proteinExistence type="predicted"/>
<reference evidence="8 9" key="1">
    <citation type="submission" date="2019-06" db="EMBL/GenBank/DDBJ databases">
        <title>Genome Sequence of the Brown Rot Fungal Pathogen Monilinia fructicola.</title>
        <authorList>
            <person name="De Miccolis Angelini R.M."/>
            <person name="Landi L."/>
            <person name="Abate D."/>
            <person name="Pollastro S."/>
            <person name="Romanazzi G."/>
            <person name="Faretra F."/>
        </authorList>
    </citation>
    <scope>NUCLEOTIDE SEQUENCE [LARGE SCALE GENOMIC DNA]</scope>
    <source>
        <strain evidence="8 9">Mfrc123</strain>
    </source>
</reference>
<keyword evidence="5" id="KW-0469">Meiosis</keyword>
<feature type="compositionally biased region" description="Polar residues" evidence="6">
    <location>
        <begin position="574"/>
        <end position="586"/>
    </location>
</feature>
<accession>A0A5M9JHT9</accession>
<evidence type="ECO:0000256" key="4">
    <source>
        <dbReference type="ARBA" id="ARBA00023242"/>
    </source>
</evidence>
<organism evidence="8 9">
    <name type="scientific">Monilinia fructicola</name>
    <name type="common">Brown rot fungus</name>
    <name type="synonym">Ciboria fructicola</name>
    <dbReference type="NCBI Taxonomy" id="38448"/>
    <lineage>
        <taxon>Eukaryota</taxon>
        <taxon>Fungi</taxon>
        <taxon>Dikarya</taxon>
        <taxon>Ascomycota</taxon>
        <taxon>Pezizomycotina</taxon>
        <taxon>Leotiomycetes</taxon>
        <taxon>Helotiales</taxon>
        <taxon>Sclerotiniaceae</taxon>
        <taxon>Monilinia</taxon>
    </lineage>
</organism>
<name>A0A5M9JHT9_MONFR</name>
<dbReference type="InterPro" id="IPR011011">
    <property type="entry name" value="Znf_FYVE_PHD"/>
</dbReference>
<feature type="region of interest" description="Disordered" evidence="6">
    <location>
        <begin position="566"/>
        <end position="642"/>
    </location>
</feature>
<evidence type="ECO:0000256" key="1">
    <source>
        <dbReference type="ARBA" id="ARBA00004123"/>
    </source>
</evidence>
<dbReference type="PANTHER" id="PTHR48225:SF7">
    <property type="entry name" value="MEIOSIS-SPECIFIC PROTEIN HOP1"/>
    <property type="match status" value="1"/>
</dbReference>
<dbReference type="SUPFAM" id="SSF57903">
    <property type="entry name" value="FYVE/PHD zinc finger"/>
    <property type="match status" value="1"/>
</dbReference>
<evidence type="ECO:0000256" key="3">
    <source>
        <dbReference type="ARBA" id="ARBA00022454"/>
    </source>
</evidence>
<dbReference type="GO" id="GO:0005694">
    <property type="term" value="C:chromosome"/>
    <property type="evidence" value="ECO:0007669"/>
    <property type="project" value="UniProtKB-SubCell"/>
</dbReference>
<dbReference type="GO" id="GO:0007130">
    <property type="term" value="P:synaptonemal complex assembly"/>
    <property type="evidence" value="ECO:0007669"/>
    <property type="project" value="TreeGrafter"/>
</dbReference>
<dbReference type="VEuPathDB" id="FungiDB:MFRU_017g00510"/>
<comment type="caution">
    <text evidence="8">The sequence shown here is derived from an EMBL/GenBank/DDBJ whole genome shotgun (WGS) entry which is preliminary data.</text>
</comment>
<dbReference type="InterPro" id="IPR013083">
    <property type="entry name" value="Znf_RING/FYVE/PHD"/>
</dbReference>
<comment type="subcellular location">
    <subcellularLocation>
        <location evidence="2">Chromosome</location>
    </subcellularLocation>
    <subcellularLocation>
        <location evidence="1">Nucleus</location>
    </subcellularLocation>
</comment>